<sequence>MTAMSLYSRRTLISVVVALALITLIVSFPRSVPDTFHFSPESPSKPLPSSPVSNSIYESIVLDSPDKQPTTPPSEPSPIQASSTATATPTPTPAPTYGSTSPDRRCEAFPDQGEILLVVKTGATESYDKLPTQLLTNLQCADDFLIFSDLEQHIGKYHIHDVLKQVNNDTKASDHFELYRAQQEYQKAHQDIHALEDDLSGSLHEHGWTLDKYKFLHMLIDTYHMREDKKWYVFLETDTYLVWSNFLQWVDKLDASKSLYIGSPAALGSQIFAHGGSGFMLSGAAMHDFIGRNPEMKMLDEFDATVKDSCCGDAHLAKFLEEKSGIKTTGAWPMINGEKPITLPFGPTHWCSPVMTMHHLTPEEVSTFWQYEQQRPKIDELLLFEEIFEFFVEPNLKPEREDWDNLSKDQVIESPKPTDDDQPDPEWEEKPMAEKNAFRSFEDCGAFCASQPDCFQYVHHGSSCGISKSFKLGQKQPEKNGEKWRSASNMTRIREFTESHRPCKNVDWINI</sequence>
<feature type="compositionally biased region" description="Low complexity" evidence="7">
    <location>
        <begin position="77"/>
        <end position="101"/>
    </location>
</feature>
<evidence type="ECO:0008006" key="10">
    <source>
        <dbReference type="Google" id="ProtNLM"/>
    </source>
</evidence>
<evidence type="ECO:0000256" key="1">
    <source>
        <dbReference type="ARBA" id="ARBA00004606"/>
    </source>
</evidence>
<evidence type="ECO:0000256" key="4">
    <source>
        <dbReference type="ARBA" id="ARBA00022968"/>
    </source>
</evidence>
<feature type="region of interest" description="Disordered" evidence="7">
    <location>
        <begin position="401"/>
        <end position="429"/>
    </location>
</feature>
<feature type="region of interest" description="Disordered" evidence="7">
    <location>
        <begin position="63"/>
        <end position="105"/>
    </location>
</feature>
<name>A0A5M8Q294_9LECA</name>
<reference evidence="8 9" key="1">
    <citation type="submission" date="2019-09" db="EMBL/GenBank/DDBJ databases">
        <title>The hologenome of the rock-dwelling lichen Lasallia pustulata.</title>
        <authorList>
            <person name="Greshake Tzovaras B."/>
            <person name="Segers F."/>
            <person name="Bicker A."/>
            <person name="Dal Grande F."/>
            <person name="Otte J."/>
            <person name="Hankeln T."/>
            <person name="Schmitt I."/>
            <person name="Ebersberger I."/>
        </authorList>
    </citation>
    <scope>NUCLEOTIDE SEQUENCE [LARGE SCALE GENOMIC DNA]</scope>
    <source>
        <strain evidence="8">A1-1</strain>
    </source>
</reference>
<evidence type="ECO:0000313" key="8">
    <source>
        <dbReference type="EMBL" id="KAA6415228.1"/>
    </source>
</evidence>
<gene>
    <name evidence="8" type="ORF">FRX48_01981</name>
</gene>
<keyword evidence="5" id="KW-1133">Transmembrane helix</keyword>
<dbReference type="PANTHER" id="PTHR23033">
    <property type="entry name" value="BETA1,3-GALACTOSYLTRANSFERASE"/>
    <property type="match status" value="1"/>
</dbReference>
<keyword evidence="6" id="KW-0472">Membrane</keyword>
<keyword evidence="3" id="KW-0812">Transmembrane</keyword>
<accession>A0A5M8Q294</accession>
<protein>
    <recommendedName>
        <fullName evidence="10">Glycosyltransferase family 31 protein</fullName>
    </recommendedName>
</protein>
<evidence type="ECO:0000256" key="2">
    <source>
        <dbReference type="ARBA" id="ARBA00006462"/>
    </source>
</evidence>
<evidence type="ECO:0000256" key="7">
    <source>
        <dbReference type="SAM" id="MobiDB-lite"/>
    </source>
</evidence>
<dbReference type="OrthoDB" id="414175at2759"/>
<dbReference type="PANTHER" id="PTHR23033:SF40">
    <property type="entry name" value="APPLE DOMAIN-CONTAINING PROTEIN"/>
    <property type="match status" value="1"/>
</dbReference>
<evidence type="ECO:0000256" key="3">
    <source>
        <dbReference type="ARBA" id="ARBA00022692"/>
    </source>
</evidence>
<proteinExistence type="inferred from homology"/>
<organism evidence="8 9">
    <name type="scientific">Lasallia pustulata</name>
    <dbReference type="NCBI Taxonomy" id="136370"/>
    <lineage>
        <taxon>Eukaryota</taxon>
        <taxon>Fungi</taxon>
        <taxon>Dikarya</taxon>
        <taxon>Ascomycota</taxon>
        <taxon>Pezizomycotina</taxon>
        <taxon>Lecanoromycetes</taxon>
        <taxon>OSLEUM clade</taxon>
        <taxon>Umbilicariomycetidae</taxon>
        <taxon>Umbilicariales</taxon>
        <taxon>Umbilicariaceae</taxon>
        <taxon>Lasallia</taxon>
    </lineage>
</organism>
<dbReference type="EMBL" id="VXIT01000002">
    <property type="protein sequence ID" value="KAA6415228.1"/>
    <property type="molecule type" value="Genomic_DNA"/>
</dbReference>
<feature type="compositionally biased region" description="Basic and acidic residues" evidence="7">
    <location>
        <begin position="401"/>
        <end position="419"/>
    </location>
</feature>
<dbReference type="Proteomes" id="UP000324767">
    <property type="component" value="Unassembled WGS sequence"/>
</dbReference>
<evidence type="ECO:0000256" key="5">
    <source>
        <dbReference type="ARBA" id="ARBA00022989"/>
    </source>
</evidence>
<comment type="similarity">
    <text evidence="2">Belongs to the glycosyltransferase 31 family. Beta3-Gal-T subfamily.</text>
</comment>
<dbReference type="GO" id="GO:0016020">
    <property type="term" value="C:membrane"/>
    <property type="evidence" value="ECO:0007669"/>
    <property type="project" value="UniProtKB-SubCell"/>
</dbReference>
<evidence type="ECO:0000313" key="9">
    <source>
        <dbReference type="Proteomes" id="UP000324767"/>
    </source>
</evidence>
<comment type="caution">
    <text evidence="8">The sequence shown here is derived from an EMBL/GenBank/DDBJ whole genome shotgun (WGS) entry which is preliminary data.</text>
</comment>
<dbReference type="InterPro" id="IPR026050">
    <property type="entry name" value="C1GALT1/C1GALT1_chp1"/>
</dbReference>
<dbReference type="Gene3D" id="3.90.550.50">
    <property type="match status" value="1"/>
</dbReference>
<dbReference type="AlphaFoldDB" id="A0A5M8Q294"/>
<evidence type="ECO:0000256" key="6">
    <source>
        <dbReference type="ARBA" id="ARBA00023136"/>
    </source>
</evidence>
<comment type="subcellular location">
    <subcellularLocation>
        <location evidence="1">Membrane</location>
        <topology evidence="1">Single-pass type II membrane protein</topology>
    </subcellularLocation>
</comment>
<keyword evidence="4" id="KW-0735">Signal-anchor</keyword>